<name>A0A0A9GRF4_ARUDO</name>
<reference evidence="1" key="1">
    <citation type="submission" date="2014-09" db="EMBL/GenBank/DDBJ databases">
        <authorList>
            <person name="Magalhaes I.L.F."/>
            <person name="Oliveira U."/>
            <person name="Santos F.R."/>
            <person name="Vidigal T.H.D.A."/>
            <person name="Brescovit A.D."/>
            <person name="Santos A.J."/>
        </authorList>
    </citation>
    <scope>NUCLEOTIDE SEQUENCE</scope>
    <source>
        <tissue evidence="1">Shoot tissue taken approximately 20 cm above the soil surface</tissue>
    </source>
</reference>
<dbReference type="AlphaFoldDB" id="A0A0A9GRF4"/>
<sequence>MVRFHVGFVEANDNRAADIRWCSHISGKLFIREGKVRILVATSISTQYFQGTGAQMSSCA</sequence>
<dbReference type="EMBL" id="GBRH01174623">
    <property type="protein sequence ID" value="JAE23273.1"/>
    <property type="molecule type" value="Transcribed_RNA"/>
</dbReference>
<proteinExistence type="predicted"/>
<evidence type="ECO:0000313" key="1">
    <source>
        <dbReference type="EMBL" id="JAE23273.1"/>
    </source>
</evidence>
<accession>A0A0A9GRF4</accession>
<reference evidence="1" key="2">
    <citation type="journal article" date="2015" name="Data Brief">
        <title>Shoot transcriptome of the giant reed, Arundo donax.</title>
        <authorList>
            <person name="Barrero R.A."/>
            <person name="Guerrero F.D."/>
            <person name="Moolhuijzen P."/>
            <person name="Goolsby J.A."/>
            <person name="Tidwell J."/>
            <person name="Bellgard S.E."/>
            <person name="Bellgard M.I."/>
        </authorList>
    </citation>
    <scope>NUCLEOTIDE SEQUENCE</scope>
    <source>
        <tissue evidence="1">Shoot tissue taken approximately 20 cm above the soil surface</tissue>
    </source>
</reference>
<protein>
    <submittedName>
        <fullName evidence="1">Uncharacterized protein</fullName>
    </submittedName>
</protein>
<organism evidence="1">
    <name type="scientific">Arundo donax</name>
    <name type="common">Giant reed</name>
    <name type="synonym">Donax arundinaceus</name>
    <dbReference type="NCBI Taxonomy" id="35708"/>
    <lineage>
        <taxon>Eukaryota</taxon>
        <taxon>Viridiplantae</taxon>
        <taxon>Streptophyta</taxon>
        <taxon>Embryophyta</taxon>
        <taxon>Tracheophyta</taxon>
        <taxon>Spermatophyta</taxon>
        <taxon>Magnoliopsida</taxon>
        <taxon>Liliopsida</taxon>
        <taxon>Poales</taxon>
        <taxon>Poaceae</taxon>
        <taxon>PACMAD clade</taxon>
        <taxon>Arundinoideae</taxon>
        <taxon>Arundineae</taxon>
        <taxon>Arundo</taxon>
    </lineage>
</organism>